<accession>A0A495X2X2</accession>
<protein>
    <submittedName>
        <fullName evidence="1">Uncharacterized protein</fullName>
    </submittedName>
</protein>
<keyword evidence="2" id="KW-1185">Reference proteome</keyword>
<evidence type="ECO:0000313" key="1">
    <source>
        <dbReference type="EMBL" id="RKT66933.1"/>
    </source>
</evidence>
<dbReference type="Proteomes" id="UP000272729">
    <property type="component" value="Unassembled WGS sequence"/>
</dbReference>
<proteinExistence type="predicted"/>
<dbReference type="AlphaFoldDB" id="A0A495X2X2"/>
<name>A0A495X2X2_9PSEU</name>
<sequence length="121" mass="13524">MPPRPDVLTRRVTWHRTATRVFVLAARVDDTWWVLRRNSFPEHPLYTLFVDGAVVGDIDDTTTTSWDLDATARPPLTDDQRAEVLASVRGLGPYGSEVGRPCDGDWCACDALTDEHVRTTG</sequence>
<comment type="caution">
    <text evidence="1">The sequence shown here is derived from an EMBL/GenBank/DDBJ whole genome shotgun (WGS) entry which is preliminary data.</text>
</comment>
<organism evidence="1 2">
    <name type="scientific">Saccharothrix variisporea</name>
    <dbReference type="NCBI Taxonomy" id="543527"/>
    <lineage>
        <taxon>Bacteria</taxon>
        <taxon>Bacillati</taxon>
        <taxon>Actinomycetota</taxon>
        <taxon>Actinomycetes</taxon>
        <taxon>Pseudonocardiales</taxon>
        <taxon>Pseudonocardiaceae</taxon>
        <taxon>Saccharothrix</taxon>
    </lineage>
</organism>
<reference evidence="1 2" key="1">
    <citation type="submission" date="2018-10" db="EMBL/GenBank/DDBJ databases">
        <title>Sequencing the genomes of 1000 actinobacteria strains.</title>
        <authorList>
            <person name="Klenk H.-P."/>
        </authorList>
    </citation>
    <scope>NUCLEOTIDE SEQUENCE [LARGE SCALE GENOMIC DNA]</scope>
    <source>
        <strain evidence="1 2">DSM 43911</strain>
    </source>
</reference>
<dbReference type="RefSeq" id="WP_211350906.1">
    <property type="nucleotide sequence ID" value="NZ_JBIUBA010000055.1"/>
</dbReference>
<evidence type="ECO:0000313" key="2">
    <source>
        <dbReference type="Proteomes" id="UP000272729"/>
    </source>
</evidence>
<gene>
    <name evidence="1" type="ORF">DFJ66_0099</name>
</gene>
<dbReference type="EMBL" id="RBXR01000001">
    <property type="protein sequence ID" value="RKT66933.1"/>
    <property type="molecule type" value="Genomic_DNA"/>
</dbReference>